<dbReference type="EMBL" id="JABBNT010000001">
    <property type="protein sequence ID" value="NMM43869.1"/>
    <property type="molecule type" value="Genomic_DNA"/>
</dbReference>
<dbReference type="Gene3D" id="3.90.1590.10">
    <property type="entry name" value="glutathione-dependent formaldehyde- activating enzyme (gfa)"/>
    <property type="match status" value="1"/>
</dbReference>
<dbReference type="InterPro" id="IPR006913">
    <property type="entry name" value="CENP-V/GFA"/>
</dbReference>
<feature type="domain" description="CENP-V/GFA" evidence="5">
    <location>
        <begin position="10"/>
        <end position="113"/>
    </location>
</feature>
<keyword evidence="7" id="KW-1185">Reference proteome</keyword>
<dbReference type="RefSeq" id="WP_169624108.1">
    <property type="nucleotide sequence ID" value="NZ_JABBNT010000001.1"/>
</dbReference>
<dbReference type="AlphaFoldDB" id="A0A7Y0HG13"/>
<accession>A0A7Y0HG13</accession>
<evidence type="ECO:0000256" key="3">
    <source>
        <dbReference type="ARBA" id="ARBA00022833"/>
    </source>
</evidence>
<evidence type="ECO:0000256" key="4">
    <source>
        <dbReference type="ARBA" id="ARBA00023239"/>
    </source>
</evidence>
<keyword evidence="3" id="KW-0862">Zinc</keyword>
<sequence>MTKTASTSVVTGRCYCGKTTLRSAVPPKTVAYCHCEDCRRVTGAPVAAFAAFEEGTVTVSPDEGRRVSVSPGVTRTFCDACGSPLTGRYDYLPGTVYIALGILDQAADLAPRLHAHAAACLPWLRIEDDLHRDNGSARDRLSDQTG</sequence>
<reference evidence="6 7" key="1">
    <citation type="submission" date="2020-04" db="EMBL/GenBank/DDBJ databases">
        <title>Rhodospirillaceae bacterium KN72 isolated from deep sea.</title>
        <authorList>
            <person name="Zhang D.-C."/>
        </authorList>
    </citation>
    <scope>NUCLEOTIDE SEQUENCE [LARGE SCALE GENOMIC DNA]</scope>
    <source>
        <strain evidence="6 7">KN72</strain>
    </source>
</reference>
<dbReference type="GO" id="GO:0016846">
    <property type="term" value="F:carbon-sulfur lyase activity"/>
    <property type="evidence" value="ECO:0007669"/>
    <property type="project" value="InterPro"/>
</dbReference>
<keyword evidence="2" id="KW-0479">Metal-binding</keyword>
<comment type="caution">
    <text evidence="6">The sequence shown here is derived from an EMBL/GenBank/DDBJ whole genome shotgun (WGS) entry which is preliminary data.</text>
</comment>
<evidence type="ECO:0000256" key="1">
    <source>
        <dbReference type="ARBA" id="ARBA00005495"/>
    </source>
</evidence>
<dbReference type="PANTHER" id="PTHR33337">
    <property type="entry name" value="GFA DOMAIN-CONTAINING PROTEIN"/>
    <property type="match status" value="1"/>
</dbReference>
<proteinExistence type="inferred from homology"/>
<dbReference type="GO" id="GO:0046872">
    <property type="term" value="F:metal ion binding"/>
    <property type="evidence" value="ECO:0007669"/>
    <property type="project" value="UniProtKB-KW"/>
</dbReference>
<dbReference type="SUPFAM" id="SSF51316">
    <property type="entry name" value="Mss4-like"/>
    <property type="match status" value="1"/>
</dbReference>
<dbReference type="InterPro" id="IPR011057">
    <property type="entry name" value="Mss4-like_sf"/>
</dbReference>
<dbReference type="PROSITE" id="PS51891">
    <property type="entry name" value="CENP_V_GFA"/>
    <property type="match status" value="1"/>
</dbReference>
<protein>
    <submittedName>
        <fullName evidence="6">GFA family protein</fullName>
    </submittedName>
</protein>
<dbReference type="Proteomes" id="UP000539372">
    <property type="component" value="Unassembled WGS sequence"/>
</dbReference>
<dbReference type="PANTHER" id="PTHR33337:SF40">
    <property type="entry name" value="CENP-V_GFA DOMAIN-CONTAINING PROTEIN-RELATED"/>
    <property type="match status" value="1"/>
</dbReference>
<comment type="similarity">
    <text evidence="1">Belongs to the Gfa family.</text>
</comment>
<evidence type="ECO:0000313" key="7">
    <source>
        <dbReference type="Proteomes" id="UP000539372"/>
    </source>
</evidence>
<keyword evidence="4" id="KW-0456">Lyase</keyword>
<evidence type="ECO:0000313" key="6">
    <source>
        <dbReference type="EMBL" id="NMM43869.1"/>
    </source>
</evidence>
<evidence type="ECO:0000259" key="5">
    <source>
        <dbReference type="PROSITE" id="PS51891"/>
    </source>
</evidence>
<organism evidence="6 7">
    <name type="scientific">Pacificispira spongiicola</name>
    <dbReference type="NCBI Taxonomy" id="2729598"/>
    <lineage>
        <taxon>Bacteria</taxon>
        <taxon>Pseudomonadati</taxon>
        <taxon>Pseudomonadota</taxon>
        <taxon>Alphaproteobacteria</taxon>
        <taxon>Rhodospirillales</taxon>
        <taxon>Rhodospirillaceae</taxon>
        <taxon>Pacificispira</taxon>
    </lineage>
</organism>
<name>A0A7Y0HG13_9PROT</name>
<evidence type="ECO:0000256" key="2">
    <source>
        <dbReference type="ARBA" id="ARBA00022723"/>
    </source>
</evidence>
<dbReference type="Pfam" id="PF04828">
    <property type="entry name" value="GFA"/>
    <property type="match status" value="1"/>
</dbReference>
<gene>
    <name evidence="6" type="ORF">HH303_05230</name>
</gene>